<evidence type="ECO:0000259" key="8">
    <source>
        <dbReference type="Pfam" id="PF12832"/>
    </source>
</evidence>
<proteinExistence type="inferred from homology"/>
<dbReference type="InterPro" id="IPR036259">
    <property type="entry name" value="MFS_trans_sf"/>
</dbReference>
<feature type="transmembrane region" description="Helical" evidence="7">
    <location>
        <begin position="58"/>
        <end position="76"/>
    </location>
</feature>
<evidence type="ECO:0000256" key="1">
    <source>
        <dbReference type="ARBA" id="ARBA00004141"/>
    </source>
</evidence>
<evidence type="ECO:0000256" key="4">
    <source>
        <dbReference type="ARBA" id="ARBA00022989"/>
    </source>
</evidence>
<dbReference type="InterPro" id="IPR024989">
    <property type="entry name" value="MFS_assoc_dom"/>
</dbReference>
<keyword evidence="3 7" id="KW-0812">Transmembrane</keyword>
<evidence type="ECO:0000313" key="9">
    <source>
        <dbReference type="EMBL" id="GMI46039.1"/>
    </source>
</evidence>
<comment type="similarity">
    <text evidence="2">Belongs to the major facilitator superfamily. MFSD6 family.</text>
</comment>
<dbReference type="Proteomes" id="UP001165065">
    <property type="component" value="Unassembled WGS sequence"/>
</dbReference>
<feature type="compositionally biased region" description="Low complexity" evidence="6">
    <location>
        <begin position="200"/>
        <end position="216"/>
    </location>
</feature>
<feature type="region of interest" description="Disordered" evidence="6">
    <location>
        <begin position="97"/>
        <end position="134"/>
    </location>
</feature>
<dbReference type="SUPFAM" id="SSF103473">
    <property type="entry name" value="MFS general substrate transporter"/>
    <property type="match status" value="1"/>
</dbReference>
<accession>A0A9W7GJI1</accession>
<keyword evidence="10" id="KW-1185">Reference proteome</keyword>
<dbReference type="InterPro" id="IPR051717">
    <property type="entry name" value="MFS_MFSD6"/>
</dbReference>
<feature type="transmembrane region" description="Helical" evidence="7">
    <location>
        <begin position="285"/>
        <end position="306"/>
    </location>
</feature>
<evidence type="ECO:0000256" key="6">
    <source>
        <dbReference type="SAM" id="MobiDB-lite"/>
    </source>
</evidence>
<keyword evidence="5 7" id="KW-0472">Membrane</keyword>
<name>A0A9W7GJI1_9STRA</name>
<keyword evidence="4 7" id="KW-1133">Transmembrane helix</keyword>
<feature type="region of interest" description="Disordered" evidence="6">
    <location>
        <begin position="200"/>
        <end position="255"/>
    </location>
</feature>
<evidence type="ECO:0000256" key="5">
    <source>
        <dbReference type="ARBA" id="ARBA00023136"/>
    </source>
</evidence>
<feature type="compositionally biased region" description="Acidic residues" evidence="6">
    <location>
        <begin position="237"/>
        <end position="248"/>
    </location>
</feature>
<feature type="compositionally biased region" description="Polar residues" evidence="6">
    <location>
        <begin position="117"/>
        <end position="129"/>
    </location>
</feature>
<dbReference type="PANTHER" id="PTHR16172:SF41">
    <property type="entry name" value="MAJOR FACILITATOR SUPERFAMILY DOMAIN-CONTAINING PROTEIN 6-LIKE"/>
    <property type="match status" value="1"/>
</dbReference>
<sequence>MDTNKETRDTHNTLSLNLTRILYVFTTGGLAPYLKYLPVILLSPVAPSTPLESTLTTFTPSSAGLILFTLNILSFLSGTTGNTCYLETAAVQSTKGFEGTGAGGGDNEDEGEGLGIRNTNTNGQPKPGTSSSSSYGSLRLYGALGWGGMSYLSSLYVTEETDASVTSLGVGVFGSFIVAEVSVILAAAFECTCLKGSPVSSPTPLASSSSPLSSSSDGALNQPQEDWQQRGLRNVADEEEGGEEEDTKDMEAPLLPPSSGACNSGEVVSPPFSIRHMDKEKRTDFILLLLNMLFTGFFVAFVESYLFSYLTYDYGCTASFLGLCIVVMVAFEVPVFLKSHDLIKKLGGTSNCYLLSHALYVTRVLCYTVVPKLQPWVFLLLEPSHALVFALMMICGVEDGRLYAEGGRDTAVAQGLVRNTYYALGLGMGSWAGGAMVGWGGYRFMYRGGAAGMTVWAGIRWGIERFRRKRRGRGTGD</sequence>
<dbReference type="GO" id="GO:0016020">
    <property type="term" value="C:membrane"/>
    <property type="evidence" value="ECO:0007669"/>
    <property type="project" value="UniProtKB-SubCell"/>
</dbReference>
<feature type="transmembrane region" description="Helical" evidence="7">
    <location>
        <begin position="168"/>
        <end position="189"/>
    </location>
</feature>
<evidence type="ECO:0000256" key="3">
    <source>
        <dbReference type="ARBA" id="ARBA00022692"/>
    </source>
</evidence>
<dbReference type="Pfam" id="PF12832">
    <property type="entry name" value="MFS_1_like"/>
    <property type="match status" value="1"/>
</dbReference>
<dbReference type="PANTHER" id="PTHR16172">
    <property type="entry name" value="MAJOR FACILITATOR SUPERFAMILY DOMAIN-CONTAINING PROTEIN 6-LIKE"/>
    <property type="match status" value="1"/>
</dbReference>
<comment type="subcellular location">
    <subcellularLocation>
        <location evidence="1">Membrane</location>
        <topology evidence="1">Multi-pass membrane protein</topology>
    </subcellularLocation>
</comment>
<evidence type="ECO:0000256" key="2">
    <source>
        <dbReference type="ARBA" id="ARBA00005241"/>
    </source>
</evidence>
<reference evidence="10" key="1">
    <citation type="journal article" date="2023" name="Commun. Biol.">
        <title>Genome analysis of Parmales, the sister group of diatoms, reveals the evolutionary specialization of diatoms from phago-mixotrophs to photoautotrophs.</title>
        <authorList>
            <person name="Ban H."/>
            <person name="Sato S."/>
            <person name="Yoshikawa S."/>
            <person name="Yamada K."/>
            <person name="Nakamura Y."/>
            <person name="Ichinomiya M."/>
            <person name="Sato N."/>
            <person name="Blanc-Mathieu R."/>
            <person name="Endo H."/>
            <person name="Kuwata A."/>
            <person name="Ogata H."/>
        </authorList>
    </citation>
    <scope>NUCLEOTIDE SEQUENCE [LARGE SCALE GENOMIC DNA]</scope>
</reference>
<evidence type="ECO:0000256" key="7">
    <source>
        <dbReference type="SAM" id="Phobius"/>
    </source>
</evidence>
<feature type="domain" description="Major facilitator superfamily associated" evidence="8">
    <location>
        <begin position="132"/>
        <end position="447"/>
    </location>
</feature>
<dbReference type="OrthoDB" id="515887at2759"/>
<feature type="transmembrane region" description="Helical" evidence="7">
    <location>
        <begin position="419"/>
        <end position="438"/>
    </location>
</feature>
<evidence type="ECO:0000313" key="10">
    <source>
        <dbReference type="Proteomes" id="UP001165065"/>
    </source>
</evidence>
<feature type="transmembrane region" description="Helical" evidence="7">
    <location>
        <begin position="21"/>
        <end position="46"/>
    </location>
</feature>
<dbReference type="AlphaFoldDB" id="A0A9W7GJI1"/>
<feature type="compositionally biased region" description="Polar residues" evidence="6">
    <location>
        <begin position="217"/>
        <end position="226"/>
    </location>
</feature>
<dbReference type="EMBL" id="BRYA01000277">
    <property type="protein sequence ID" value="GMI46039.1"/>
    <property type="molecule type" value="Genomic_DNA"/>
</dbReference>
<gene>
    <name evidence="9" type="ORF">TrCOL_g13582</name>
</gene>
<feature type="transmembrane region" description="Helical" evidence="7">
    <location>
        <begin position="138"/>
        <end position="156"/>
    </location>
</feature>
<dbReference type="Gene3D" id="1.20.1250.20">
    <property type="entry name" value="MFS general substrate transporter like domains"/>
    <property type="match status" value="1"/>
</dbReference>
<feature type="transmembrane region" description="Helical" evidence="7">
    <location>
        <begin position="312"/>
        <end position="331"/>
    </location>
</feature>
<organism evidence="9 10">
    <name type="scientific">Triparma columacea</name>
    <dbReference type="NCBI Taxonomy" id="722753"/>
    <lineage>
        <taxon>Eukaryota</taxon>
        <taxon>Sar</taxon>
        <taxon>Stramenopiles</taxon>
        <taxon>Ochrophyta</taxon>
        <taxon>Bolidophyceae</taxon>
        <taxon>Parmales</taxon>
        <taxon>Triparmaceae</taxon>
        <taxon>Triparma</taxon>
    </lineage>
</organism>
<feature type="transmembrane region" description="Helical" evidence="7">
    <location>
        <begin position="444"/>
        <end position="463"/>
    </location>
</feature>
<protein>
    <recommendedName>
        <fullName evidence="8">Major facilitator superfamily associated domain-containing protein</fullName>
    </recommendedName>
</protein>
<comment type="caution">
    <text evidence="9">The sequence shown here is derived from an EMBL/GenBank/DDBJ whole genome shotgun (WGS) entry which is preliminary data.</text>
</comment>